<organism evidence="4 5">
    <name type="scientific">Bacteroides uniformis str. 3978 T3 ii</name>
    <dbReference type="NCBI Taxonomy" id="1339349"/>
    <lineage>
        <taxon>Bacteria</taxon>
        <taxon>Pseudomonadati</taxon>
        <taxon>Bacteroidota</taxon>
        <taxon>Bacteroidia</taxon>
        <taxon>Bacteroidales</taxon>
        <taxon>Bacteroidaceae</taxon>
        <taxon>Bacteroides</taxon>
    </lineage>
</organism>
<keyword evidence="2" id="KW-1133">Transmembrane helix</keyword>
<gene>
    <name evidence="4" type="ORF">M094_1776</name>
</gene>
<keyword evidence="1" id="KW-0175">Coiled coil</keyword>
<keyword evidence="3" id="KW-0732">Signal</keyword>
<feature type="chain" id="PRO_5001744441" description="Sigma-70 region 4 type 2" evidence="3">
    <location>
        <begin position="24"/>
        <end position="326"/>
    </location>
</feature>
<feature type="signal peptide" evidence="3">
    <location>
        <begin position="1"/>
        <end position="23"/>
    </location>
</feature>
<dbReference type="InterPro" id="IPR016032">
    <property type="entry name" value="Sig_transdc_resp-reg_C-effctor"/>
</dbReference>
<name>A0A078RXT7_BACUN</name>
<evidence type="ECO:0000313" key="4">
    <source>
        <dbReference type="EMBL" id="KDS49672.1"/>
    </source>
</evidence>
<evidence type="ECO:0008006" key="6">
    <source>
        <dbReference type="Google" id="ProtNLM"/>
    </source>
</evidence>
<evidence type="ECO:0000256" key="2">
    <source>
        <dbReference type="SAM" id="Phobius"/>
    </source>
</evidence>
<sequence>MKHTFLFLLLTFLLGLTACSKPAGRTLMNYEQALSHADSLVQCGAVDSARAVRLISGLHREYSQIKELSDGRHVRLKPVSGYERFFWGVFSVIMFSISGAMLFSLVRFKKERHHRNYLITLSENEQRLHNNEREREELEECLKEMSLTDEEREEVHSSLTNLMEHGSRLDKENESLRARLKEYEDNPVPRELELLRKEGERVRMLDGQVQALASAMIDADEVVKQLRIQPKFLADSQWDYLQKLTDRVYKGASKRFVMRFPQLTPADSQLCMLIRLHFSNAQIATFIAVSPASVSQQKFRLKKRMMQADGGLFADGETLDTVVCHV</sequence>
<dbReference type="PROSITE" id="PS51257">
    <property type="entry name" value="PROKAR_LIPOPROTEIN"/>
    <property type="match status" value="1"/>
</dbReference>
<feature type="transmembrane region" description="Helical" evidence="2">
    <location>
        <begin position="85"/>
        <end position="106"/>
    </location>
</feature>
<accession>A0A078RXT7</accession>
<dbReference type="RefSeq" id="WP_035449554.1">
    <property type="nucleotide sequence ID" value="NZ_JNHN01000175.1"/>
</dbReference>
<evidence type="ECO:0000256" key="1">
    <source>
        <dbReference type="SAM" id="Coils"/>
    </source>
</evidence>
<dbReference type="EMBL" id="JNHN01000175">
    <property type="protein sequence ID" value="KDS49672.1"/>
    <property type="molecule type" value="Genomic_DNA"/>
</dbReference>
<dbReference type="AlphaFoldDB" id="A0A078RXT7"/>
<evidence type="ECO:0000256" key="3">
    <source>
        <dbReference type="SAM" id="SignalP"/>
    </source>
</evidence>
<dbReference type="GO" id="GO:0006355">
    <property type="term" value="P:regulation of DNA-templated transcription"/>
    <property type="evidence" value="ECO:0007669"/>
    <property type="project" value="InterPro"/>
</dbReference>
<comment type="caution">
    <text evidence="4">The sequence shown here is derived from an EMBL/GenBank/DDBJ whole genome shotgun (WGS) entry which is preliminary data.</text>
</comment>
<proteinExistence type="predicted"/>
<feature type="coiled-coil region" evidence="1">
    <location>
        <begin position="121"/>
        <end position="186"/>
    </location>
</feature>
<reference evidence="4 5" key="1">
    <citation type="submission" date="2014-04" db="EMBL/GenBank/DDBJ databases">
        <authorList>
            <person name="Sears C."/>
            <person name="Carroll K."/>
            <person name="Sack B.R."/>
            <person name="Qadri F."/>
            <person name="Myers L.L."/>
            <person name="Chung G.-T."/>
            <person name="Escheverria P."/>
            <person name="Fraser C.M."/>
            <person name="Sadzewicz L."/>
            <person name="Shefchek K.A."/>
            <person name="Tallon L."/>
            <person name="Das S.P."/>
            <person name="Daugherty S."/>
            <person name="Mongodin E.F."/>
        </authorList>
    </citation>
    <scope>NUCLEOTIDE SEQUENCE [LARGE SCALE GENOMIC DNA]</scope>
    <source>
        <strain evidence="4 5">3978 T3 ii</strain>
    </source>
</reference>
<protein>
    <recommendedName>
        <fullName evidence="6">Sigma-70 region 4 type 2</fullName>
    </recommendedName>
</protein>
<dbReference type="SUPFAM" id="SSF46894">
    <property type="entry name" value="C-terminal effector domain of the bipartite response regulators"/>
    <property type="match status" value="1"/>
</dbReference>
<evidence type="ECO:0000313" key="5">
    <source>
        <dbReference type="Proteomes" id="UP000028013"/>
    </source>
</evidence>
<keyword evidence="2" id="KW-0472">Membrane</keyword>
<dbReference type="Proteomes" id="UP000028013">
    <property type="component" value="Unassembled WGS sequence"/>
</dbReference>
<dbReference type="GO" id="GO:0003677">
    <property type="term" value="F:DNA binding"/>
    <property type="evidence" value="ECO:0007669"/>
    <property type="project" value="InterPro"/>
</dbReference>
<dbReference type="PATRIC" id="fig|1339349.3.peg.2929"/>
<keyword evidence="2" id="KW-0812">Transmembrane</keyword>